<accession>A0ABV9QQ68</accession>
<dbReference type="Proteomes" id="UP001595886">
    <property type="component" value="Unassembled WGS sequence"/>
</dbReference>
<evidence type="ECO:0000256" key="2">
    <source>
        <dbReference type="ARBA" id="ARBA00023315"/>
    </source>
</evidence>
<comment type="caution">
    <text evidence="4">The sequence shown here is derived from an EMBL/GenBank/DDBJ whole genome shotgun (WGS) entry which is preliminary data.</text>
</comment>
<dbReference type="InterPro" id="IPR050680">
    <property type="entry name" value="YpeA/RimI_acetyltransf"/>
</dbReference>
<dbReference type="PROSITE" id="PS51186">
    <property type="entry name" value="GNAT"/>
    <property type="match status" value="1"/>
</dbReference>
<dbReference type="PANTHER" id="PTHR43420:SF44">
    <property type="entry name" value="ACETYLTRANSFERASE YPEA"/>
    <property type="match status" value="1"/>
</dbReference>
<keyword evidence="2 4" id="KW-0012">Acyltransferase</keyword>
<dbReference type="CDD" id="cd04301">
    <property type="entry name" value="NAT_SF"/>
    <property type="match status" value="1"/>
</dbReference>
<evidence type="ECO:0000313" key="5">
    <source>
        <dbReference type="Proteomes" id="UP001595886"/>
    </source>
</evidence>
<dbReference type="RefSeq" id="WP_380018504.1">
    <property type="nucleotide sequence ID" value="NZ_JBHSHD010000002.1"/>
</dbReference>
<evidence type="ECO:0000313" key="4">
    <source>
        <dbReference type="EMBL" id="MFC4818774.1"/>
    </source>
</evidence>
<dbReference type="InterPro" id="IPR000182">
    <property type="entry name" value="GNAT_dom"/>
</dbReference>
<dbReference type="SUPFAM" id="SSF55729">
    <property type="entry name" value="Acyl-CoA N-acyltransferases (Nat)"/>
    <property type="match status" value="1"/>
</dbReference>
<proteinExistence type="predicted"/>
<feature type="domain" description="N-acetyltransferase" evidence="3">
    <location>
        <begin position="1"/>
        <end position="139"/>
    </location>
</feature>
<dbReference type="InterPro" id="IPR016181">
    <property type="entry name" value="Acyl_CoA_acyltransferase"/>
</dbReference>
<protein>
    <submittedName>
        <fullName evidence="4">GNAT family N-acetyltransferase</fullName>
        <ecNumber evidence="4">2.3.1.-</ecNumber>
    </submittedName>
</protein>
<dbReference type="Gene3D" id="3.40.630.30">
    <property type="match status" value="1"/>
</dbReference>
<sequence>MDLAALVALENASFAADRMSARQWRRHLGSDSARIVVAVRARRLAGAAVLFFRLRSRVARLYSIAVAADARGQGIGEALLEAAERTASRRGCDRLRLEVRVDNAGAQRLYERRGYRRFARLAAYYEDGHDAWRYEKRLSAG</sequence>
<evidence type="ECO:0000259" key="3">
    <source>
        <dbReference type="PROSITE" id="PS51186"/>
    </source>
</evidence>
<dbReference type="EMBL" id="JBHSHD010000002">
    <property type="protein sequence ID" value="MFC4818774.1"/>
    <property type="molecule type" value="Genomic_DNA"/>
</dbReference>
<keyword evidence="1 4" id="KW-0808">Transferase</keyword>
<reference evidence="5" key="1">
    <citation type="journal article" date="2019" name="Int. J. Syst. Evol. Microbiol.">
        <title>The Global Catalogue of Microorganisms (GCM) 10K type strain sequencing project: providing services to taxonomists for standard genome sequencing and annotation.</title>
        <authorList>
            <consortium name="The Broad Institute Genomics Platform"/>
            <consortium name="The Broad Institute Genome Sequencing Center for Infectious Disease"/>
            <person name="Wu L."/>
            <person name="Ma J."/>
        </authorList>
    </citation>
    <scope>NUCLEOTIDE SEQUENCE [LARGE SCALE GENOMIC DNA]</scope>
    <source>
        <strain evidence="5">CCUG 30340</strain>
    </source>
</reference>
<evidence type="ECO:0000256" key="1">
    <source>
        <dbReference type="ARBA" id="ARBA00022679"/>
    </source>
</evidence>
<gene>
    <name evidence="4" type="ORF">ACFO6Q_00445</name>
</gene>
<name>A0ABV9QQ68_9GAMM</name>
<keyword evidence="5" id="KW-1185">Reference proteome</keyword>
<dbReference type="GO" id="GO:0016746">
    <property type="term" value="F:acyltransferase activity"/>
    <property type="evidence" value="ECO:0007669"/>
    <property type="project" value="UniProtKB-KW"/>
</dbReference>
<organism evidence="4 5">
    <name type="scientific">Dokdonella ginsengisoli</name>
    <dbReference type="NCBI Taxonomy" id="363846"/>
    <lineage>
        <taxon>Bacteria</taxon>
        <taxon>Pseudomonadati</taxon>
        <taxon>Pseudomonadota</taxon>
        <taxon>Gammaproteobacteria</taxon>
        <taxon>Lysobacterales</taxon>
        <taxon>Rhodanobacteraceae</taxon>
        <taxon>Dokdonella</taxon>
    </lineage>
</organism>
<dbReference type="PANTHER" id="PTHR43420">
    <property type="entry name" value="ACETYLTRANSFERASE"/>
    <property type="match status" value="1"/>
</dbReference>
<dbReference type="EC" id="2.3.1.-" evidence="4"/>
<dbReference type="Pfam" id="PF00583">
    <property type="entry name" value="Acetyltransf_1"/>
    <property type="match status" value="1"/>
</dbReference>